<keyword evidence="2" id="KW-1185">Reference proteome</keyword>
<evidence type="ECO:0000313" key="2">
    <source>
        <dbReference type="Proteomes" id="UP000198598"/>
    </source>
</evidence>
<proteinExistence type="predicted"/>
<dbReference type="AlphaFoldDB" id="A0A1I2GX94"/>
<accession>A0A1I2GX94</accession>
<dbReference type="EMBL" id="FOLQ01000036">
    <property type="protein sequence ID" value="SFF21773.1"/>
    <property type="molecule type" value="Genomic_DNA"/>
</dbReference>
<gene>
    <name evidence="1" type="ORF">SAMN05216167_1368</name>
</gene>
<name>A0A1I2GX94_9BACT</name>
<protein>
    <submittedName>
        <fullName evidence="1">Uncharacterized protein</fullName>
    </submittedName>
</protein>
<reference evidence="1 2" key="1">
    <citation type="submission" date="2016-10" db="EMBL/GenBank/DDBJ databases">
        <authorList>
            <person name="de Groot N.N."/>
        </authorList>
    </citation>
    <scope>NUCLEOTIDE SEQUENCE [LARGE SCALE GENOMIC DNA]</scope>
    <source>
        <strain evidence="1 2">DSM 26130</strain>
    </source>
</reference>
<organism evidence="1 2">
    <name type="scientific">Spirosoma endophyticum</name>
    <dbReference type="NCBI Taxonomy" id="662367"/>
    <lineage>
        <taxon>Bacteria</taxon>
        <taxon>Pseudomonadati</taxon>
        <taxon>Bacteroidota</taxon>
        <taxon>Cytophagia</taxon>
        <taxon>Cytophagales</taxon>
        <taxon>Cytophagaceae</taxon>
        <taxon>Spirosoma</taxon>
    </lineage>
</organism>
<evidence type="ECO:0000313" key="1">
    <source>
        <dbReference type="EMBL" id="SFF21773.1"/>
    </source>
</evidence>
<sequence>MKDVTDGHANQYIYVKDKRCRHNGLILVWIETESPATL</sequence>
<dbReference type="Proteomes" id="UP000198598">
    <property type="component" value="Unassembled WGS sequence"/>
</dbReference>